<dbReference type="Proteomes" id="UP000796880">
    <property type="component" value="Unassembled WGS sequence"/>
</dbReference>
<name>A0A8K0HHI6_9ROSA</name>
<dbReference type="PANTHER" id="PTHR34270:SF3">
    <property type="entry name" value="PROTEIN RALF-LIKE 16-RELATED"/>
    <property type="match status" value="1"/>
</dbReference>
<protein>
    <submittedName>
        <fullName evidence="9">Uncharacterized protein</fullName>
    </submittedName>
</protein>
<dbReference type="Pfam" id="PF05498">
    <property type="entry name" value="RALF"/>
    <property type="match status" value="1"/>
</dbReference>
<gene>
    <name evidence="9" type="ORF">FNV43_RR07894</name>
</gene>
<evidence type="ECO:0000256" key="4">
    <source>
        <dbReference type="ARBA" id="ARBA00022702"/>
    </source>
</evidence>
<keyword evidence="3" id="KW-0964">Secreted</keyword>
<evidence type="ECO:0000256" key="8">
    <source>
        <dbReference type="SAM" id="SignalP"/>
    </source>
</evidence>
<dbReference type="EMBL" id="VOIH02000003">
    <property type="protein sequence ID" value="KAF3451798.1"/>
    <property type="molecule type" value="Genomic_DNA"/>
</dbReference>
<comment type="subcellular location">
    <subcellularLocation>
        <location evidence="1">Secreted</location>
    </subcellularLocation>
</comment>
<evidence type="ECO:0000256" key="6">
    <source>
        <dbReference type="ARBA" id="ARBA00023157"/>
    </source>
</evidence>
<dbReference type="AlphaFoldDB" id="A0A8K0HHI6"/>
<keyword evidence="6" id="KW-1015">Disulfide bond</keyword>
<dbReference type="GO" id="GO:0040008">
    <property type="term" value="P:regulation of growth"/>
    <property type="evidence" value="ECO:0007669"/>
    <property type="project" value="UniProtKB-ARBA"/>
</dbReference>
<evidence type="ECO:0000313" key="9">
    <source>
        <dbReference type="EMBL" id="KAF3451798.1"/>
    </source>
</evidence>
<dbReference type="PANTHER" id="PTHR34270">
    <property type="entry name" value="PROTEIN RALF-LIKE 15-RELATED"/>
    <property type="match status" value="1"/>
</dbReference>
<dbReference type="OrthoDB" id="978892at2759"/>
<evidence type="ECO:0000256" key="2">
    <source>
        <dbReference type="ARBA" id="ARBA00009178"/>
    </source>
</evidence>
<evidence type="ECO:0000256" key="1">
    <source>
        <dbReference type="ARBA" id="ARBA00004613"/>
    </source>
</evidence>
<proteinExistence type="inferred from homology"/>
<feature type="signal peptide" evidence="8">
    <location>
        <begin position="1"/>
        <end position="25"/>
    </location>
</feature>
<keyword evidence="5 8" id="KW-0732">Signal</keyword>
<evidence type="ECO:0000313" key="10">
    <source>
        <dbReference type="Proteomes" id="UP000796880"/>
    </source>
</evidence>
<feature type="chain" id="PRO_5035425120" evidence="8">
    <location>
        <begin position="26"/>
        <end position="75"/>
    </location>
</feature>
<accession>A0A8K0HHI6</accession>
<organism evidence="9 10">
    <name type="scientific">Rhamnella rubrinervis</name>
    <dbReference type="NCBI Taxonomy" id="2594499"/>
    <lineage>
        <taxon>Eukaryota</taxon>
        <taxon>Viridiplantae</taxon>
        <taxon>Streptophyta</taxon>
        <taxon>Embryophyta</taxon>
        <taxon>Tracheophyta</taxon>
        <taxon>Spermatophyta</taxon>
        <taxon>Magnoliopsida</taxon>
        <taxon>eudicotyledons</taxon>
        <taxon>Gunneridae</taxon>
        <taxon>Pentapetalae</taxon>
        <taxon>rosids</taxon>
        <taxon>fabids</taxon>
        <taxon>Rosales</taxon>
        <taxon>Rhamnaceae</taxon>
        <taxon>rhamnoid group</taxon>
        <taxon>Rhamneae</taxon>
        <taxon>Rhamnella</taxon>
    </lineage>
</organism>
<keyword evidence="4" id="KW-0372">Hormone</keyword>
<sequence length="75" mass="8134">MAITYKALCMVALLVCSIFVAASNANTIHYGVMHKGDSPHCNGALGNKGCLPPREHPYDRGCEKEDKCRGGDRKL</sequence>
<dbReference type="GO" id="GO:0005576">
    <property type="term" value="C:extracellular region"/>
    <property type="evidence" value="ECO:0007669"/>
    <property type="project" value="UniProtKB-SubCell"/>
</dbReference>
<evidence type="ECO:0000256" key="3">
    <source>
        <dbReference type="ARBA" id="ARBA00022525"/>
    </source>
</evidence>
<reference evidence="9" key="1">
    <citation type="submission" date="2020-03" db="EMBL/GenBank/DDBJ databases">
        <title>A high-quality chromosome-level genome assembly of a woody plant with both climbing and erect habits, Rhamnella rubrinervis.</title>
        <authorList>
            <person name="Lu Z."/>
            <person name="Yang Y."/>
            <person name="Zhu X."/>
            <person name="Sun Y."/>
        </authorList>
    </citation>
    <scope>NUCLEOTIDE SEQUENCE</scope>
    <source>
        <strain evidence="9">BYM</strain>
        <tissue evidence="9">Leaf</tissue>
    </source>
</reference>
<dbReference type="GO" id="GO:0005179">
    <property type="term" value="F:hormone activity"/>
    <property type="evidence" value="ECO:0007669"/>
    <property type="project" value="UniProtKB-KW"/>
</dbReference>
<comment type="function">
    <text evidence="7">Cell signaling peptide that may regulate plant stress, growth, and development. Mediates a rapid alkalinization of extracellular space by mediating a transient increase in the cytoplasmic Ca(2+) concentration leading to a calcium-dependent signaling events through a cell surface receptor and a concomitant activation of some intracellular mitogen-activated protein kinases.</text>
</comment>
<comment type="similarity">
    <text evidence="2">Belongs to the plant rapid alkalinization factor (RALF) family.</text>
</comment>
<comment type="caution">
    <text evidence="9">The sequence shown here is derived from an EMBL/GenBank/DDBJ whole genome shotgun (WGS) entry which is preliminary data.</text>
</comment>
<dbReference type="InterPro" id="IPR008801">
    <property type="entry name" value="RALF"/>
</dbReference>
<keyword evidence="10" id="KW-1185">Reference proteome</keyword>
<evidence type="ECO:0000256" key="5">
    <source>
        <dbReference type="ARBA" id="ARBA00022729"/>
    </source>
</evidence>
<evidence type="ECO:0000256" key="7">
    <source>
        <dbReference type="ARBA" id="ARBA00037228"/>
    </source>
</evidence>